<feature type="domain" description="Kinesin motor" evidence="14">
    <location>
        <begin position="4"/>
        <end position="312"/>
    </location>
</feature>
<dbReference type="InterPro" id="IPR036961">
    <property type="entry name" value="Kinesin_motor_dom_sf"/>
</dbReference>
<evidence type="ECO:0000256" key="9">
    <source>
        <dbReference type="ARBA" id="ARBA00070863"/>
    </source>
</evidence>
<evidence type="ECO:0000256" key="8">
    <source>
        <dbReference type="ARBA" id="ARBA00023212"/>
    </source>
</evidence>
<feature type="coiled-coil region" evidence="12">
    <location>
        <begin position="670"/>
        <end position="714"/>
    </location>
</feature>
<keyword evidence="16" id="KW-1185">Reference proteome</keyword>
<dbReference type="GO" id="GO:0007018">
    <property type="term" value="P:microtubule-based movement"/>
    <property type="evidence" value="ECO:0007669"/>
    <property type="project" value="InterPro"/>
</dbReference>
<feature type="compositionally biased region" description="Polar residues" evidence="13">
    <location>
        <begin position="1056"/>
        <end position="1070"/>
    </location>
</feature>
<evidence type="ECO:0000256" key="10">
    <source>
        <dbReference type="ARBA" id="ARBA00083812"/>
    </source>
</evidence>
<dbReference type="GO" id="GO:0008017">
    <property type="term" value="F:microtubule binding"/>
    <property type="evidence" value="ECO:0007669"/>
    <property type="project" value="InterPro"/>
</dbReference>
<evidence type="ECO:0000256" key="6">
    <source>
        <dbReference type="ARBA" id="ARBA00023054"/>
    </source>
</evidence>
<dbReference type="GO" id="GO:0005874">
    <property type="term" value="C:microtubule"/>
    <property type="evidence" value="ECO:0007669"/>
    <property type="project" value="UniProtKB-KW"/>
</dbReference>
<feature type="compositionally biased region" description="Acidic residues" evidence="13">
    <location>
        <begin position="414"/>
        <end position="427"/>
    </location>
</feature>
<gene>
    <name evidence="15" type="ORF">HERILL_LOCUS10846</name>
</gene>
<keyword evidence="7 11" id="KW-0505">Motor protein</keyword>
<keyword evidence="6 12" id="KW-0175">Coiled coil</keyword>
<accession>A0A7R8UX12</accession>
<dbReference type="AlphaFoldDB" id="A0A7R8UX12"/>
<evidence type="ECO:0000256" key="5">
    <source>
        <dbReference type="ARBA" id="ARBA00022840"/>
    </source>
</evidence>
<dbReference type="EMBL" id="LR899012">
    <property type="protein sequence ID" value="CAD7088199.1"/>
    <property type="molecule type" value="Genomic_DNA"/>
</dbReference>
<dbReference type="InterPro" id="IPR027640">
    <property type="entry name" value="Kinesin-like_fam"/>
</dbReference>
<keyword evidence="8" id="KW-0206">Cytoskeleton</keyword>
<evidence type="ECO:0000256" key="13">
    <source>
        <dbReference type="SAM" id="MobiDB-lite"/>
    </source>
</evidence>
<evidence type="ECO:0000256" key="4">
    <source>
        <dbReference type="ARBA" id="ARBA00022741"/>
    </source>
</evidence>
<dbReference type="OMA" id="YVIMNTF"/>
<keyword evidence="5 11" id="KW-0067">ATP-binding</keyword>
<evidence type="ECO:0000256" key="7">
    <source>
        <dbReference type="ARBA" id="ARBA00023175"/>
    </source>
</evidence>
<feature type="coiled-coil region" evidence="12">
    <location>
        <begin position="556"/>
        <end position="632"/>
    </location>
</feature>
<dbReference type="GO" id="GO:0005524">
    <property type="term" value="F:ATP binding"/>
    <property type="evidence" value="ECO:0007669"/>
    <property type="project" value="UniProtKB-UniRule"/>
</dbReference>
<evidence type="ECO:0000313" key="16">
    <source>
        <dbReference type="Proteomes" id="UP000594454"/>
    </source>
</evidence>
<evidence type="ECO:0000256" key="12">
    <source>
        <dbReference type="SAM" id="Coils"/>
    </source>
</evidence>
<keyword evidence="3" id="KW-0493">Microtubule</keyword>
<dbReference type="PANTHER" id="PTHR47969:SF15">
    <property type="entry name" value="CHROMOSOME-ASSOCIATED KINESIN KIF4A-RELATED"/>
    <property type="match status" value="1"/>
</dbReference>
<dbReference type="GO" id="GO:0051231">
    <property type="term" value="P:spindle elongation"/>
    <property type="evidence" value="ECO:0007669"/>
    <property type="project" value="TreeGrafter"/>
</dbReference>
<feature type="compositionally biased region" description="Basic and acidic residues" evidence="13">
    <location>
        <begin position="487"/>
        <end position="496"/>
    </location>
</feature>
<feature type="region of interest" description="Disordered" evidence="13">
    <location>
        <begin position="478"/>
        <end position="513"/>
    </location>
</feature>
<proteinExistence type="inferred from homology"/>
<dbReference type="GO" id="GO:0005875">
    <property type="term" value="C:microtubule associated complex"/>
    <property type="evidence" value="ECO:0007669"/>
    <property type="project" value="TreeGrafter"/>
</dbReference>
<keyword evidence="4 11" id="KW-0547">Nucleotide-binding</keyword>
<name>A0A7R8UX12_HERIL</name>
<dbReference type="PANTHER" id="PTHR47969">
    <property type="entry name" value="CHROMOSOME-ASSOCIATED KINESIN KIF4A-RELATED"/>
    <property type="match status" value="1"/>
</dbReference>
<evidence type="ECO:0000256" key="1">
    <source>
        <dbReference type="ARBA" id="ARBA00004245"/>
    </source>
</evidence>
<dbReference type="Pfam" id="PF00225">
    <property type="entry name" value="Kinesin"/>
    <property type="match status" value="2"/>
</dbReference>
<reference evidence="15 16" key="1">
    <citation type="submission" date="2020-11" db="EMBL/GenBank/DDBJ databases">
        <authorList>
            <person name="Wallbank WR R."/>
            <person name="Pardo Diaz C."/>
            <person name="Kozak K."/>
            <person name="Martin S."/>
            <person name="Jiggins C."/>
            <person name="Moest M."/>
            <person name="Warren A I."/>
            <person name="Generalovic N T."/>
            <person name="Byers J.R.P. K."/>
            <person name="Montejo-Kovacevich G."/>
            <person name="Yen C E."/>
        </authorList>
    </citation>
    <scope>NUCLEOTIDE SEQUENCE [LARGE SCALE GENOMIC DNA]</scope>
</reference>
<dbReference type="Proteomes" id="UP000594454">
    <property type="component" value="Chromosome 4"/>
</dbReference>
<dbReference type="InterPro" id="IPR027417">
    <property type="entry name" value="P-loop_NTPase"/>
</dbReference>
<evidence type="ECO:0000313" key="15">
    <source>
        <dbReference type="EMBL" id="CAD7088199.1"/>
    </source>
</evidence>
<feature type="compositionally biased region" description="Polar residues" evidence="13">
    <location>
        <begin position="1029"/>
        <end position="1038"/>
    </location>
</feature>
<evidence type="ECO:0000256" key="2">
    <source>
        <dbReference type="ARBA" id="ARBA00022490"/>
    </source>
</evidence>
<evidence type="ECO:0000259" key="14">
    <source>
        <dbReference type="PROSITE" id="PS50067"/>
    </source>
</evidence>
<comment type="similarity">
    <text evidence="11">Belongs to the TRAFAC class myosin-kinesin ATPase superfamily. Kinesin family.</text>
</comment>
<dbReference type="GO" id="GO:0003777">
    <property type="term" value="F:microtubule motor activity"/>
    <property type="evidence" value="ECO:0007669"/>
    <property type="project" value="InterPro"/>
</dbReference>
<comment type="subcellular location">
    <subcellularLocation>
        <location evidence="1">Cytoplasm</location>
        <location evidence="1">Cytoskeleton</location>
    </subcellularLocation>
</comment>
<feature type="binding site" evidence="11">
    <location>
        <begin position="91"/>
        <end position="98"/>
    </location>
    <ligand>
        <name>ATP</name>
        <dbReference type="ChEBI" id="CHEBI:30616"/>
    </ligand>
</feature>
<dbReference type="OrthoDB" id="540783at2759"/>
<dbReference type="FunCoup" id="A0A7R8UX12">
    <property type="interactions" value="55"/>
</dbReference>
<evidence type="ECO:0000256" key="11">
    <source>
        <dbReference type="PROSITE-ProRule" id="PRU00283"/>
    </source>
</evidence>
<dbReference type="Gene3D" id="3.40.850.10">
    <property type="entry name" value="Kinesin motor domain"/>
    <property type="match status" value="2"/>
</dbReference>
<feature type="region of interest" description="Disordered" evidence="13">
    <location>
        <begin position="1029"/>
        <end position="1086"/>
    </location>
</feature>
<feature type="coiled-coil region" evidence="12">
    <location>
        <begin position="862"/>
        <end position="889"/>
    </location>
</feature>
<dbReference type="PROSITE" id="PS50067">
    <property type="entry name" value="KINESIN_MOTOR_2"/>
    <property type="match status" value="1"/>
</dbReference>
<dbReference type="FunFam" id="3.40.850.10:FF:000151">
    <property type="entry name" value="Kinesin-like protein costa"/>
    <property type="match status" value="1"/>
</dbReference>
<organism evidence="15 16">
    <name type="scientific">Hermetia illucens</name>
    <name type="common">Black soldier fly</name>
    <dbReference type="NCBI Taxonomy" id="343691"/>
    <lineage>
        <taxon>Eukaryota</taxon>
        <taxon>Metazoa</taxon>
        <taxon>Ecdysozoa</taxon>
        <taxon>Arthropoda</taxon>
        <taxon>Hexapoda</taxon>
        <taxon>Insecta</taxon>
        <taxon>Pterygota</taxon>
        <taxon>Neoptera</taxon>
        <taxon>Endopterygota</taxon>
        <taxon>Diptera</taxon>
        <taxon>Brachycera</taxon>
        <taxon>Stratiomyomorpha</taxon>
        <taxon>Stratiomyidae</taxon>
        <taxon>Hermetiinae</taxon>
        <taxon>Hermetia</taxon>
    </lineage>
</organism>
<keyword evidence="2" id="KW-0963">Cytoplasm</keyword>
<evidence type="ECO:0000256" key="3">
    <source>
        <dbReference type="ARBA" id="ARBA00022701"/>
    </source>
</evidence>
<dbReference type="InParanoid" id="A0A7R8UX12"/>
<protein>
    <recommendedName>
        <fullName evidence="9">Kinesin-like protein costa</fullName>
    </recommendedName>
    <alternativeName>
        <fullName evidence="10">Kinesin-like protein costal2</fullName>
    </alternativeName>
</protein>
<feature type="region of interest" description="Disordered" evidence="13">
    <location>
        <begin position="406"/>
        <end position="447"/>
    </location>
</feature>
<dbReference type="PRINTS" id="PR00380">
    <property type="entry name" value="KINESINHEAVY"/>
</dbReference>
<dbReference type="SUPFAM" id="SSF52540">
    <property type="entry name" value="P-loop containing nucleoside triphosphate hydrolases"/>
    <property type="match status" value="1"/>
</dbReference>
<dbReference type="GO" id="GO:0007052">
    <property type="term" value="P:mitotic spindle organization"/>
    <property type="evidence" value="ECO:0007669"/>
    <property type="project" value="TreeGrafter"/>
</dbReference>
<sequence length="1086" mass="124018">MEIPIQVAVRIFPCVPDETPYVQSIPITPTYSPTHGISSIASGIVQVGAHSFPVTHSLPVNCSQTQVYHQTVYPLVSLFLEGFDASVVTYGQKGTGKSYTLFGPGFDCIFSETEQGIVQRCVREIFAQLAGHRERNFAMNIGWVEINGEAVTDLLGAGSVHCTNVTDVFHWLQVGMTNRSSENTHNLFTITLEQQWVSQDGLIQHRLSTASFCDLCGTERMFVMNSMEQHVSVPKDLGLQCLERIVTALTDPSLAYNTTNNIQYNQTTLTTLLKDSFGGRAQTLLILSISPLERDVNETIYNLQFAFKAQCVRNYVIMNTFSDNNTPISPEVVPPEIGNEHADNFGLQFAASQWFKLVSNAEGLLSKLLSTKTLSEPEREQIEEWLFLKQECEECLSSSEVNFRNQKQLGPIQEAEEPEETASDDPETSCQQNDTDNESDSESQRPDLEEKIENLMEELRLKTDTLVRDKYQEYIKTQPKAVMDSNESFRPDEKRTSSSLGGRRRSIQPGASLSSAEIAMLNRVASREQMHAKTQDDFLETAAEISHPIRVQNLPSENVQKKLRKINTDIDAKQRQMKELENTIALKQSLISDLVKNNDTRTTAKQRFNKKKTKLEAEFEKTKKQLSKAVVNGRDKAEIERLKALTTQIEQRLQVLASIKHIAGESGQKVKKLHQSLQESKKQLEGLQKNLKKEKKVREQLEAELKVLKEKENAKIPDDDKGKNLKLVQARISHLDHVLKEKSDNLEQFQDGKEKESLRHEIRNLRRTRDLLLEQRCSLDRKLKKEKILSHREERKLLECDEAIEAIDAAIEFKNEMICGHKSIDTSDRLKREKGEQMLMERLNNLSPEEMRTLLYKYFTKVIDLRDSSRKLEIQLMSLERERDAWEWRERQLSNAVRQARLEGEHNAVLLQRQHETKLTLMLRHLAEETSASSSFNDRLIHPQLACANVLSHHASPTSPQFPDSDFDLDLYKANLNKQLVKSKHPEMEICPMPEGLSKYKPLDKIKDKDRESKNKLFAKFQVLTRYHSSGNTSSHAVSSDKKKSGQRDLMIPEQNLKQLQLTTPPSTKVTRQKNKIIIQDSSRKN</sequence>
<dbReference type="SMART" id="SM00129">
    <property type="entry name" value="KISc"/>
    <property type="match status" value="1"/>
</dbReference>
<dbReference type="InterPro" id="IPR001752">
    <property type="entry name" value="Kinesin_motor_dom"/>
</dbReference>